<keyword evidence="7" id="KW-0808">Transferase</keyword>
<dbReference type="PRINTS" id="PR00364">
    <property type="entry name" value="DISEASERSIST"/>
</dbReference>
<dbReference type="CDD" id="cd14014">
    <property type="entry name" value="STKc_PknB_like"/>
    <property type="match status" value="1"/>
</dbReference>
<feature type="region of interest" description="Disordered" evidence="4">
    <location>
        <begin position="1"/>
        <end position="21"/>
    </location>
</feature>
<dbReference type="PANTHER" id="PTHR47691">
    <property type="entry name" value="REGULATOR-RELATED"/>
    <property type="match status" value="1"/>
</dbReference>
<dbReference type="Proteomes" id="UP000028488">
    <property type="component" value="Chromosome"/>
</dbReference>
<dbReference type="Gene3D" id="3.30.200.20">
    <property type="entry name" value="Phosphorylase Kinase, domain 1"/>
    <property type="match status" value="1"/>
</dbReference>
<evidence type="ECO:0000313" key="7">
    <source>
        <dbReference type="EMBL" id="AII07305.1"/>
    </source>
</evidence>
<feature type="region of interest" description="Disordered" evidence="4">
    <location>
        <begin position="297"/>
        <end position="327"/>
    </location>
</feature>
<dbReference type="GO" id="GO:0006355">
    <property type="term" value="P:regulation of DNA-templated transcription"/>
    <property type="evidence" value="ECO:0007669"/>
    <property type="project" value="InterPro"/>
</dbReference>
<dbReference type="GO" id="GO:0004672">
    <property type="term" value="F:protein kinase activity"/>
    <property type="evidence" value="ECO:0007669"/>
    <property type="project" value="InterPro"/>
</dbReference>
<dbReference type="InterPro" id="IPR027417">
    <property type="entry name" value="P-loop_NTPase"/>
</dbReference>
<dbReference type="PROSITE" id="PS50043">
    <property type="entry name" value="HTH_LUXR_2"/>
    <property type="match status" value="1"/>
</dbReference>
<gene>
    <name evidence="7" type="ORF">EP51_22675</name>
</gene>
<dbReference type="InterPro" id="IPR008271">
    <property type="entry name" value="Ser/Thr_kinase_AS"/>
</dbReference>
<evidence type="ECO:0000256" key="4">
    <source>
        <dbReference type="SAM" id="MobiDB-lite"/>
    </source>
</evidence>
<feature type="domain" description="HTH luxR-type" evidence="6">
    <location>
        <begin position="1019"/>
        <end position="1084"/>
    </location>
</feature>
<keyword evidence="1 3" id="KW-0547">Nucleotide-binding</keyword>
<organism evidence="7 8">
    <name type="scientific">Rhodococcus opacus</name>
    <name type="common">Nocardia opaca</name>
    <dbReference type="NCBI Taxonomy" id="37919"/>
    <lineage>
        <taxon>Bacteria</taxon>
        <taxon>Bacillati</taxon>
        <taxon>Actinomycetota</taxon>
        <taxon>Actinomycetes</taxon>
        <taxon>Mycobacteriales</taxon>
        <taxon>Nocardiaceae</taxon>
        <taxon>Rhodococcus</taxon>
    </lineage>
</organism>
<dbReference type="eggNOG" id="COG3903">
    <property type="taxonomic scope" value="Bacteria"/>
</dbReference>
<dbReference type="PRINTS" id="PR00038">
    <property type="entry name" value="HTHLUXR"/>
</dbReference>
<evidence type="ECO:0000259" key="6">
    <source>
        <dbReference type="PROSITE" id="PS50043"/>
    </source>
</evidence>
<dbReference type="InterPro" id="IPR017441">
    <property type="entry name" value="Protein_kinase_ATP_BS"/>
</dbReference>
<dbReference type="InterPro" id="IPR011990">
    <property type="entry name" value="TPR-like_helical_dom_sf"/>
</dbReference>
<dbReference type="InterPro" id="IPR011009">
    <property type="entry name" value="Kinase-like_dom_sf"/>
</dbReference>
<dbReference type="Gene3D" id="1.10.10.10">
    <property type="entry name" value="Winged helix-like DNA-binding domain superfamily/Winged helix DNA-binding domain"/>
    <property type="match status" value="1"/>
</dbReference>
<dbReference type="PANTHER" id="PTHR47691:SF3">
    <property type="entry name" value="HTH-TYPE TRANSCRIPTIONAL REGULATOR RV0890C-RELATED"/>
    <property type="match status" value="1"/>
</dbReference>
<dbReference type="SMART" id="SM00220">
    <property type="entry name" value="S_TKc"/>
    <property type="match status" value="1"/>
</dbReference>
<dbReference type="PROSITE" id="PS00107">
    <property type="entry name" value="PROTEIN_KINASE_ATP"/>
    <property type="match status" value="1"/>
</dbReference>
<dbReference type="Pfam" id="PF00196">
    <property type="entry name" value="GerE"/>
    <property type="match status" value="1"/>
</dbReference>
<dbReference type="InterPro" id="IPR000792">
    <property type="entry name" value="Tscrpt_reg_LuxR_C"/>
</dbReference>
<dbReference type="Gene3D" id="1.25.40.10">
    <property type="entry name" value="Tetratricopeptide repeat domain"/>
    <property type="match status" value="1"/>
</dbReference>
<dbReference type="PROSITE" id="PS00108">
    <property type="entry name" value="PROTEIN_KINASE_ST"/>
    <property type="match status" value="1"/>
</dbReference>
<dbReference type="GO" id="GO:0005524">
    <property type="term" value="F:ATP binding"/>
    <property type="evidence" value="ECO:0007669"/>
    <property type="project" value="UniProtKB-UniRule"/>
</dbReference>
<feature type="binding site" evidence="3">
    <location>
        <position position="55"/>
    </location>
    <ligand>
        <name>ATP</name>
        <dbReference type="ChEBI" id="CHEBI:30616"/>
    </ligand>
</feature>
<keyword evidence="7" id="KW-0418">Kinase</keyword>
<dbReference type="SUPFAM" id="SSF56112">
    <property type="entry name" value="Protein kinase-like (PK-like)"/>
    <property type="match status" value="1"/>
</dbReference>
<dbReference type="InterPro" id="IPR002182">
    <property type="entry name" value="NB-ARC"/>
</dbReference>
<dbReference type="SUPFAM" id="SSF48452">
    <property type="entry name" value="TPR-like"/>
    <property type="match status" value="1"/>
</dbReference>
<feature type="compositionally biased region" description="Basic and acidic residues" evidence="4">
    <location>
        <begin position="1"/>
        <end position="13"/>
    </location>
</feature>
<dbReference type="PROSITE" id="PS50011">
    <property type="entry name" value="PROTEIN_KINASE_DOM"/>
    <property type="match status" value="1"/>
</dbReference>
<feature type="compositionally biased region" description="Polar residues" evidence="4">
    <location>
        <begin position="307"/>
        <end position="322"/>
    </location>
</feature>
<dbReference type="Pfam" id="PF00069">
    <property type="entry name" value="Pkinase"/>
    <property type="match status" value="1"/>
</dbReference>
<feature type="domain" description="Protein kinase" evidence="5">
    <location>
        <begin position="26"/>
        <end position="283"/>
    </location>
</feature>
<dbReference type="RefSeq" id="WP_128640451.1">
    <property type="nucleotide sequence ID" value="NZ_CP008947.1"/>
</dbReference>
<dbReference type="GO" id="GO:0043531">
    <property type="term" value="F:ADP binding"/>
    <property type="evidence" value="ECO:0007669"/>
    <property type="project" value="InterPro"/>
</dbReference>
<dbReference type="SUPFAM" id="SSF52540">
    <property type="entry name" value="P-loop containing nucleoside triphosphate hydrolases"/>
    <property type="match status" value="1"/>
</dbReference>
<dbReference type="SMART" id="SM00421">
    <property type="entry name" value="HTH_LUXR"/>
    <property type="match status" value="1"/>
</dbReference>
<sequence length="1094" mass="119823">MPDVDPHETHRDVTPSVTSELSADGFDDAREIGRGGFGVVYRCAQTSLDRTVAVKVLTNELAEDNRERFFREQRAMGRLTGHPNIVTVLQVGVTDGGQPFIVMPYHPQGSLDERIRRHGPLPVDEVLRLGVKLAGALQAAHNEGILHRDVKPANILLTDYGEPALSDFGIAHISGGFETATGIVTGSPAFTAPEVLGGASPSPASDVYGLGATVFCAVTGHAAFERRSGEQLVAQFVRITTEPVPDLRDHGVADDLAAVIERAMAGRPEDRPPSAAAFGEELRDVQRRRGLIADDMALNSPDDADTQEPQALSHSRNPANSSRRTRGNLPLELSSFVGRRHEVTEAKSLLASSRLLTLVGIGGVGKTRLALRVATSIQREFADGAWLVELDEVHTPPLLVELVATTLGLRDHTDRSLREILLDFLSTRDILLILDNCEQVVDAVADLATTLLQQNPNMRILATSREPLAIAGEATLRVPPLTVPDPDREPSLQGLPRYDAVSLFTERATTAVSTFTLTDANKSAVTRICHRLDGLPLPIELAAARLRAMSPEQILQRLSDRYALLTRGSRGAPSRQQTLRLCVDWSYDLCTPLEQLTWARLSVFTGGFDLDAAEYVCGEDVQPEALLDSVASLVDKSILIREENAAAVRFRLLETLRAYGREKAQEDDDYHDLRRRHRDWFRRLARIAEAEFIGPRQLEWLSRLGGEQPNLRDAMDFCLAEGDAEAGLQIATPLLQLWGSRGLLSEARRWLDRFLSHQGLPPTIATIRALYADCLMTEQQGDHQRGAALVEQTRILADQITDPIGHAIADYTDSLVGLFSGDLARAVSGLERALSVFREAENDLALQIESLTLLGLAYQLRDAEPHRAVECYEEVLTITEARGESVYRSYALWAMAVAQWRLGAQSRALDLLGQGLRLARRVEDPVGCANCFEAFAWIAGTSDPKRAGTLMGAAEARGLVAGIPSVSVPNLLVYHEECEQAARRLLTNRVFEECWQHGKALDLDSAVSYALGEHTPKTNSPASALLTKRERQVAELIAEGLTNRAIATRLVISPRTAQGHVEHILTKLGFTSRAQVAAWVVEHRQSSKSPLTGR</sequence>
<evidence type="ECO:0000256" key="2">
    <source>
        <dbReference type="ARBA" id="ARBA00022840"/>
    </source>
</evidence>
<dbReference type="InterPro" id="IPR036388">
    <property type="entry name" value="WH-like_DNA-bd_sf"/>
</dbReference>
<dbReference type="GO" id="GO:0003677">
    <property type="term" value="F:DNA binding"/>
    <property type="evidence" value="ECO:0007669"/>
    <property type="project" value="InterPro"/>
</dbReference>
<dbReference type="Pfam" id="PF00931">
    <property type="entry name" value="NB-ARC"/>
    <property type="match status" value="1"/>
</dbReference>
<dbReference type="InterPro" id="IPR058852">
    <property type="entry name" value="HTH_77"/>
</dbReference>
<evidence type="ECO:0000256" key="3">
    <source>
        <dbReference type="PROSITE-ProRule" id="PRU10141"/>
    </source>
</evidence>
<reference evidence="7 8" key="1">
    <citation type="submission" date="2014-07" db="EMBL/GenBank/DDBJ databases">
        <title>Genome Sequence of Rhodococcus opacus Strain R7, a Biodegrader of Mono- and Polycyclic Aromatic Hydrocarbons.</title>
        <authorList>
            <person name="Di Gennaro P."/>
            <person name="Zampolli J."/>
            <person name="Presti I."/>
            <person name="Cappelletti M."/>
            <person name="D'Ursi P."/>
            <person name="Orro A."/>
            <person name="Mezzelani A."/>
            <person name="Milanesi L."/>
        </authorList>
    </citation>
    <scope>NUCLEOTIDE SEQUENCE [LARGE SCALE GENOMIC DNA]</scope>
    <source>
        <strain evidence="7 8">R7</strain>
    </source>
</reference>
<dbReference type="eggNOG" id="COG0515">
    <property type="taxonomic scope" value="Bacteria"/>
</dbReference>
<protein>
    <submittedName>
        <fullName evidence="7">Protein kinase</fullName>
    </submittedName>
</protein>
<keyword evidence="2 3" id="KW-0067">ATP-binding</keyword>
<name>A0A076EMF1_RHOOP</name>
<dbReference type="AlphaFoldDB" id="A0A076EMF1"/>
<dbReference type="Pfam" id="PF25872">
    <property type="entry name" value="HTH_77"/>
    <property type="match status" value="1"/>
</dbReference>
<accession>A0A076EMF1</accession>
<dbReference type="SUPFAM" id="SSF46894">
    <property type="entry name" value="C-terminal effector domain of the bipartite response regulators"/>
    <property type="match status" value="1"/>
</dbReference>
<dbReference type="InterPro" id="IPR016032">
    <property type="entry name" value="Sig_transdc_resp-reg_C-effctor"/>
</dbReference>
<proteinExistence type="predicted"/>
<evidence type="ECO:0000256" key="1">
    <source>
        <dbReference type="ARBA" id="ARBA00022741"/>
    </source>
</evidence>
<dbReference type="Gene3D" id="1.10.510.10">
    <property type="entry name" value="Transferase(Phosphotransferase) domain 1"/>
    <property type="match status" value="1"/>
</dbReference>
<dbReference type="InterPro" id="IPR000719">
    <property type="entry name" value="Prot_kinase_dom"/>
</dbReference>
<evidence type="ECO:0000313" key="8">
    <source>
        <dbReference type="Proteomes" id="UP000028488"/>
    </source>
</evidence>
<dbReference type="EMBL" id="CP008947">
    <property type="protein sequence ID" value="AII07305.1"/>
    <property type="molecule type" value="Genomic_DNA"/>
</dbReference>
<evidence type="ECO:0000259" key="5">
    <source>
        <dbReference type="PROSITE" id="PS50011"/>
    </source>
</evidence>
<dbReference type="CDD" id="cd06170">
    <property type="entry name" value="LuxR_C_like"/>
    <property type="match status" value="1"/>
</dbReference>
<dbReference type="Gene3D" id="3.40.50.300">
    <property type="entry name" value="P-loop containing nucleotide triphosphate hydrolases"/>
    <property type="match status" value="1"/>
</dbReference>